<dbReference type="EMBL" id="JBGFUD010001326">
    <property type="protein sequence ID" value="MFH4976116.1"/>
    <property type="molecule type" value="Genomic_DNA"/>
</dbReference>
<feature type="compositionally biased region" description="Basic and acidic residues" evidence="1">
    <location>
        <begin position="174"/>
        <end position="195"/>
    </location>
</feature>
<feature type="compositionally biased region" description="Low complexity" evidence="1">
    <location>
        <begin position="201"/>
        <end position="210"/>
    </location>
</feature>
<sequence length="222" mass="25464">MEFHQDYASSLKQVKDEGTSSSMRGMNDGGASTIQGFSSFWQSDNQGRTFVLPPGTSQMTVMEFLTETAFPSSSRPLTMGVSGDGNGGERSDFQCVNPTATACITSQSLDERQNRQHRIRARQVQAARKRREEMTPDELQQLKAKWAESARRRRENMSEEKKQLQKIKWAEAARRRYHRMSEEERRKLGARQTERKRIKRQMMAAAQNKAQMDDPLRGLLTN</sequence>
<feature type="region of interest" description="Disordered" evidence="1">
    <location>
        <begin position="174"/>
        <end position="222"/>
    </location>
</feature>
<gene>
    <name evidence="2" type="ORF">AB6A40_002825</name>
</gene>
<feature type="region of interest" description="Disordered" evidence="1">
    <location>
        <begin position="1"/>
        <end position="26"/>
    </location>
</feature>
<name>A0ABD6E924_9BILA</name>
<reference evidence="2 3" key="1">
    <citation type="submission" date="2024-08" db="EMBL/GenBank/DDBJ databases">
        <title>Gnathostoma spinigerum genome.</title>
        <authorList>
            <person name="Gonzalez-Bertolin B."/>
            <person name="Monzon S."/>
            <person name="Zaballos A."/>
            <person name="Jimenez P."/>
            <person name="Dekumyoy P."/>
            <person name="Varona S."/>
            <person name="Cuesta I."/>
            <person name="Sumanam S."/>
            <person name="Adisakwattana P."/>
            <person name="Gasser R.B."/>
            <person name="Hernandez-Gonzalez A."/>
            <person name="Young N.D."/>
            <person name="Perteguer M.J."/>
        </authorList>
    </citation>
    <scope>NUCLEOTIDE SEQUENCE [LARGE SCALE GENOMIC DNA]</scope>
    <source>
        <strain evidence="2">AL3</strain>
        <tissue evidence="2">Liver</tissue>
    </source>
</reference>
<dbReference type="AlphaFoldDB" id="A0ABD6E924"/>
<dbReference type="Proteomes" id="UP001608902">
    <property type="component" value="Unassembled WGS sequence"/>
</dbReference>
<organism evidence="2 3">
    <name type="scientific">Gnathostoma spinigerum</name>
    <dbReference type="NCBI Taxonomy" id="75299"/>
    <lineage>
        <taxon>Eukaryota</taxon>
        <taxon>Metazoa</taxon>
        <taxon>Ecdysozoa</taxon>
        <taxon>Nematoda</taxon>
        <taxon>Chromadorea</taxon>
        <taxon>Rhabditida</taxon>
        <taxon>Spirurina</taxon>
        <taxon>Gnathostomatomorpha</taxon>
        <taxon>Gnathostomatoidea</taxon>
        <taxon>Gnathostomatidae</taxon>
        <taxon>Gnathostoma</taxon>
    </lineage>
</organism>
<dbReference type="PANTHER" id="PTHR22084:SF1">
    <property type="entry name" value="BZIP DOMAIN-CONTAINING PROTEIN-RELATED"/>
    <property type="match status" value="1"/>
</dbReference>
<dbReference type="PANTHER" id="PTHR22084">
    <property type="entry name" value="GEX INTERACTING PROTEIN PROTEIN 4"/>
    <property type="match status" value="1"/>
</dbReference>
<keyword evidence="3" id="KW-1185">Reference proteome</keyword>
<protein>
    <submittedName>
        <fullName evidence="2">Uncharacterized protein</fullName>
    </submittedName>
</protein>
<evidence type="ECO:0000256" key="1">
    <source>
        <dbReference type="SAM" id="MobiDB-lite"/>
    </source>
</evidence>
<evidence type="ECO:0000313" key="3">
    <source>
        <dbReference type="Proteomes" id="UP001608902"/>
    </source>
</evidence>
<accession>A0ABD6E924</accession>
<comment type="caution">
    <text evidence="2">The sequence shown here is derived from an EMBL/GenBank/DDBJ whole genome shotgun (WGS) entry which is preliminary data.</text>
</comment>
<proteinExistence type="predicted"/>
<evidence type="ECO:0000313" key="2">
    <source>
        <dbReference type="EMBL" id="MFH4976116.1"/>
    </source>
</evidence>